<dbReference type="GO" id="GO:0004560">
    <property type="term" value="F:alpha-L-fucosidase activity"/>
    <property type="evidence" value="ECO:0007669"/>
    <property type="project" value="InterPro"/>
</dbReference>
<gene>
    <name evidence="4" type="ORF">QLS71_004605</name>
</gene>
<name>A0AAU7EIJ7_9FLAO</name>
<reference evidence="4" key="1">
    <citation type="submission" date="2024-04" db="EMBL/GenBank/DDBJ databases">
        <title>Mariniflexile litorale, isolated from the shallow sediments of the Sea of Japan.</title>
        <authorList>
            <person name="Romanenko L."/>
            <person name="Isaeva M."/>
        </authorList>
    </citation>
    <scope>NUCLEOTIDE SEQUENCE [LARGE SCALE GENOMIC DNA]</scope>
    <source>
        <strain evidence="4">KMM 9835</strain>
    </source>
</reference>
<dbReference type="InterPro" id="IPR027414">
    <property type="entry name" value="GH95_N_dom"/>
</dbReference>
<dbReference type="Pfam" id="PF21307">
    <property type="entry name" value="Glyco_hydro_95_C"/>
    <property type="match status" value="1"/>
</dbReference>
<protein>
    <submittedName>
        <fullName evidence="4">Glycoside hydrolase family 95 protein</fullName>
    </submittedName>
</protein>
<dbReference type="InterPro" id="IPR008928">
    <property type="entry name" value="6-hairpin_glycosidase_sf"/>
</dbReference>
<organism evidence="4 5">
    <name type="scientific">Mariniflexile litorale</name>
    <dbReference type="NCBI Taxonomy" id="3045158"/>
    <lineage>
        <taxon>Bacteria</taxon>
        <taxon>Pseudomonadati</taxon>
        <taxon>Bacteroidota</taxon>
        <taxon>Flavobacteriia</taxon>
        <taxon>Flavobacteriales</taxon>
        <taxon>Flavobacteriaceae</taxon>
        <taxon>Mariniflexile</taxon>
    </lineage>
</organism>
<dbReference type="Pfam" id="PF14498">
    <property type="entry name" value="Glyco_hyd_65N_2"/>
    <property type="match status" value="1"/>
</dbReference>
<dbReference type="AlphaFoldDB" id="A0AAU7EIJ7"/>
<dbReference type="EMBL" id="CP155618">
    <property type="protein sequence ID" value="XBL15302.1"/>
    <property type="molecule type" value="Genomic_DNA"/>
</dbReference>
<feature type="domain" description="Glycosyl hydrolase family 95 catalytic" evidence="3">
    <location>
        <begin position="302"/>
        <end position="720"/>
    </location>
</feature>
<dbReference type="GO" id="GO:0005975">
    <property type="term" value="P:carbohydrate metabolic process"/>
    <property type="evidence" value="ECO:0007669"/>
    <property type="project" value="InterPro"/>
</dbReference>
<dbReference type="FunFam" id="1.50.10.10:FF:000028">
    <property type="entry name" value="Alpha-L-fucosidase 2"/>
    <property type="match status" value="1"/>
</dbReference>
<dbReference type="InterPro" id="IPR054363">
    <property type="entry name" value="GH95_cat"/>
</dbReference>
<dbReference type="RefSeq" id="WP_308990744.1">
    <property type="nucleotide sequence ID" value="NZ_CP155618.1"/>
</dbReference>
<evidence type="ECO:0000313" key="4">
    <source>
        <dbReference type="EMBL" id="XBL15302.1"/>
    </source>
</evidence>
<keyword evidence="4" id="KW-0378">Hydrolase</keyword>
<evidence type="ECO:0000259" key="1">
    <source>
        <dbReference type="Pfam" id="PF14498"/>
    </source>
</evidence>
<sequence>MRTVIQIIIFTCFSNCLFSYGQSKNLLWYNAPATAFEESLVLGNGKLGASVFGSVHSDKIYLNDATLWSGEPEDPNMRPESYKSIPLVRAALKDHNYKLADSLNKLTRGVFSESFAPLGTLKINFQNQGEVKEYYRELDISNAISKVSYKVNETTFKREYFVSNPDQVMVIRLSSDKKKTISGTVEFESLLKYDVTSKLNTLVVNGYAPYHAEPSYMGDMPNAVLFDKNKGTRFTSLIKVNNTDGTVTYKNGTLVMSGCTEVVLLISIDTSFNGFDKNPVTEGKDNQFLAQKVLDKASEKRFDDLKQNHINDYQSFFNRLSLDLGETKAPNLPTNGRLKRYAEGHEDKNLEILYFQFGRYLLISSSRTEGVPANLQGIWNPYLRPPWSSNYTMNINVEENYWLAEIGNLSEMHLPLLSFIEGLAETGKFTAKNFYGIGGWAAHHNSDIWAMSNQVNDFGNSDPNTVIWNMGGVWLSTHLWEHYIFSKDKEFLKNKAYPLMKGAVQFCLEWMIQDEKGNWMTSPGTSPENLFLTPEGYKGATSYGCTSDIALIRELFEQFIKTSEVLSIDDDFTERVVQTHKKLHPYQIGKKGNLQEWYYDWEDADPKHRHQSHLFGLYPGHQIHPKTTPELANASKESLEIKGDETTGWSKGWRINLWARLWDGNRAYKMYRELLRYVEPSGLKTTFHAGGGTYPNLLDAHPPFQIDGNFGGASAVIEMIIQSTEDTIYLLPALPNAWETGSIDSVCARGGFEISMVWKNKKIQSTKVTAKADGKTVLVCNGVKKNIELKRDQSVEINWK</sequence>
<evidence type="ECO:0000259" key="2">
    <source>
        <dbReference type="Pfam" id="PF21307"/>
    </source>
</evidence>
<accession>A0AAU7EIJ7</accession>
<dbReference type="Proteomes" id="UP001224325">
    <property type="component" value="Chromosome"/>
</dbReference>
<dbReference type="Gene3D" id="1.50.10.10">
    <property type="match status" value="1"/>
</dbReference>
<dbReference type="InterPro" id="IPR012341">
    <property type="entry name" value="6hp_glycosidase-like_sf"/>
</dbReference>
<dbReference type="PIRSF" id="PIRSF007663">
    <property type="entry name" value="UCP007663"/>
    <property type="match status" value="1"/>
</dbReference>
<dbReference type="KEGG" id="mlil:QLS71_004605"/>
<dbReference type="PANTHER" id="PTHR31084">
    <property type="entry name" value="ALPHA-L-FUCOSIDASE 2"/>
    <property type="match status" value="1"/>
</dbReference>
<dbReference type="InterPro" id="IPR049053">
    <property type="entry name" value="AFCA-like_C"/>
</dbReference>
<evidence type="ECO:0000313" key="5">
    <source>
        <dbReference type="Proteomes" id="UP001224325"/>
    </source>
</evidence>
<dbReference type="Pfam" id="PF22124">
    <property type="entry name" value="Glyco_hydro_95_cat"/>
    <property type="match status" value="1"/>
</dbReference>
<proteinExistence type="predicted"/>
<keyword evidence="5" id="KW-1185">Reference proteome</keyword>
<evidence type="ECO:0000259" key="3">
    <source>
        <dbReference type="Pfam" id="PF22124"/>
    </source>
</evidence>
<feature type="domain" description="Glycosyl hydrolase family 95 N-terminal" evidence="1">
    <location>
        <begin position="27"/>
        <end position="273"/>
    </location>
</feature>
<dbReference type="InterPro" id="IPR016518">
    <property type="entry name" value="Alpha-L-fucosidase"/>
</dbReference>
<dbReference type="SUPFAM" id="SSF48208">
    <property type="entry name" value="Six-hairpin glycosidases"/>
    <property type="match status" value="1"/>
</dbReference>
<dbReference type="PANTHER" id="PTHR31084:SF0">
    <property type="entry name" value="ALPHA-L-FUCOSIDASE 2"/>
    <property type="match status" value="1"/>
</dbReference>
<feature type="domain" description="Alpha fucosidase A-like C-terminal" evidence="2">
    <location>
        <begin position="722"/>
        <end position="789"/>
    </location>
</feature>